<evidence type="ECO:0000256" key="5">
    <source>
        <dbReference type="ARBA" id="ARBA00023136"/>
    </source>
</evidence>
<dbReference type="GO" id="GO:0005886">
    <property type="term" value="C:plasma membrane"/>
    <property type="evidence" value="ECO:0007669"/>
    <property type="project" value="TreeGrafter"/>
</dbReference>
<evidence type="ECO:0000256" key="6">
    <source>
        <dbReference type="RuleBase" id="RU004379"/>
    </source>
</evidence>
<evidence type="ECO:0000256" key="7">
    <source>
        <dbReference type="SAM" id="MobiDB-lite"/>
    </source>
</evidence>
<evidence type="ECO:0000313" key="8">
    <source>
        <dbReference type="EMBL" id="KHL25423.1"/>
    </source>
</evidence>
<feature type="transmembrane region" description="Helical" evidence="6">
    <location>
        <begin position="129"/>
        <end position="148"/>
    </location>
</feature>
<feature type="transmembrane region" description="Helical" evidence="6">
    <location>
        <begin position="160"/>
        <end position="177"/>
    </location>
</feature>
<dbReference type="PANTHER" id="PTHR23291">
    <property type="entry name" value="BAX INHIBITOR-RELATED"/>
    <property type="match status" value="1"/>
</dbReference>
<reference evidence="8 9" key="1">
    <citation type="submission" date="2014-11" db="EMBL/GenBank/DDBJ databases">
        <title>Draft genome sequence of Kirrobacter mercurialis.</title>
        <authorList>
            <person name="Coil D.A."/>
            <person name="Eisen J.A."/>
        </authorList>
    </citation>
    <scope>NUCLEOTIDE SEQUENCE [LARGE SCALE GENOMIC DNA]</scope>
    <source>
        <strain evidence="8 9">Coronado</strain>
    </source>
</reference>
<name>A0A0B2BUY4_9SPHN</name>
<keyword evidence="9" id="KW-1185">Reference proteome</keyword>
<dbReference type="OrthoDB" id="9793828at2"/>
<dbReference type="RefSeq" id="WP_039093772.1">
    <property type="nucleotide sequence ID" value="NZ_JTDN01000001.1"/>
</dbReference>
<comment type="similarity">
    <text evidence="2 6">Belongs to the BI1 family.</text>
</comment>
<evidence type="ECO:0000256" key="2">
    <source>
        <dbReference type="ARBA" id="ARBA00010350"/>
    </source>
</evidence>
<keyword evidence="3 6" id="KW-0812">Transmembrane</keyword>
<organism evidence="8 9">
    <name type="scientific">Croceibacterium mercuriale</name>
    <dbReference type="NCBI Taxonomy" id="1572751"/>
    <lineage>
        <taxon>Bacteria</taxon>
        <taxon>Pseudomonadati</taxon>
        <taxon>Pseudomonadota</taxon>
        <taxon>Alphaproteobacteria</taxon>
        <taxon>Sphingomonadales</taxon>
        <taxon>Erythrobacteraceae</taxon>
        <taxon>Croceibacterium</taxon>
    </lineage>
</organism>
<feature type="transmembrane region" description="Helical" evidence="6">
    <location>
        <begin position="43"/>
        <end position="62"/>
    </location>
</feature>
<evidence type="ECO:0000256" key="1">
    <source>
        <dbReference type="ARBA" id="ARBA00004141"/>
    </source>
</evidence>
<evidence type="ECO:0000313" key="9">
    <source>
        <dbReference type="Proteomes" id="UP000030988"/>
    </source>
</evidence>
<comment type="subcellular location">
    <subcellularLocation>
        <location evidence="1">Membrane</location>
        <topology evidence="1">Multi-pass membrane protein</topology>
    </subcellularLocation>
</comment>
<feature type="transmembrane region" description="Helical" evidence="6">
    <location>
        <begin position="74"/>
        <end position="92"/>
    </location>
</feature>
<feature type="transmembrane region" description="Helical" evidence="6">
    <location>
        <begin position="104"/>
        <end position="123"/>
    </location>
</feature>
<comment type="caution">
    <text evidence="8">The sequence shown here is derived from an EMBL/GenBank/DDBJ whole genome shotgun (WGS) entry which is preliminary data.</text>
</comment>
<protein>
    <submittedName>
        <fullName evidence="8">Membrane protein</fullName>
    </submittedName>
</protein>
<evidence type="ECO:0000256" key="3">
    <source>
        <dbReference type="ARBA" id="ARBA00022692"/>
    </source>
</evidence>
<dbReference type="CDD" id="cd10432">
    <property type="entry name" value="BI-1-like_bacterial"/>
    <property type="match status" value="1"/>
</dbReference>
<gene>
    <name evidence="8" type="ORF">PK98_01565</name>
</gene>
<feature type="transmembrane region" description="Helical" evidence="6">
    <location>
        <begin position="183"/>
        <end position="201"/>
    </location>
</feature>
<evidence type="ECO:0000256" key="4">
    <source>
        <dbReference type="ARBA" id="ARBA00022989"/>
    </source>
</evidence>
<keyword evidence="4 6" id="KW-1133">Transmembrane helix</keyword>
<dbReference type="EMBL" id="JTDN01000001">
    <property type="protein sequence ID" value="KHL25423.1"/>
    <property type="molecule type" value="Genomic_DNA"/>
</dbReference>
<dbReference type="AlphaFoldDB" id="A0A0B2BUY4"/>
<dbReference type="InterPro" id="IPR006214">
    <property type="entry name" value="Bax_inhibitor_1-related"/>
</dbReference>
<dbReference type="Pfam" id="PF01027">
    <property type="entry name" value="Bax1-I"/>
    <property type="match status" value="1"/>
</dbReference>
<accession>A0A0B2BUY4</accession>
<dbReference type="PANTHER" id="PTHR23291:SF50">
    <property type="entry name" value="PROTEIN LIFEGUARD 4"/>
    <property type="match status" value="1"/>
</dbReference>
<feature type="region of interest" description="Disordered" evidence="7">
    <location>
        <begin position="1"/>
        <end position="24"/>
    </location>
</feature>
<sequence length="260" mass="27986">MADWNDPRGRQGFGRSAFGASPSQAGDVRTVNDAGLRKHMLSIYNYMASGVLLTGVVAMLTAQSGLAYSFASGPMMWLVALSPLAIVFAMSFGANKFSTGTLQMLFWGFALLMGLSLSTIFLVYTGASIAATFFATAGAFAGLSLFGYTTQKNLSAMGSFLIMGVIGLIIASLINMFLQSEALMWAISFIGVLIFAGLTAYDTQRLKAEYLQVQRMKVTNPGAVAAFPLGKMVIMGALTLYLDFINMFMFLLRFMGAQRD</sequence>
<dbReference type="Proteomes" id="UP000030988">
    <property type="component" value="Unassembled WGS sequence"/>
</dbReference>
<keyword evidence="5 6" id="KW-0472">Membrane</keyword>
<feature type="transmembrane region" description="Helical" evidence="6">
    <location>
        <begin position="222"/>
        <end position="242"/>
    </location>
</feature>
<proteinExistence type="inferred from homology"/>